<feature type="transmembrane region" description="Helical" evidence="1">
    <location>
        <begin position="39"/>
        <end position="60"/>
    </location>
</feature>
<protein>
    <submittedName>
        <fullName evidence="2">Uncharacterized protein</fullName>
    </submittedName>
</protein>
<organism evidence="2 3">
    <name type="scientific">Cryptolaemus montrouzieri</name>
    <dbReference type="NCBI Taxonomy" id="559131"/>
    <lineage>
        <taxon>Eukaryota</taxon>
        <taxon>Metazoa</taxon>
        <taxon>Ecdysozoa</taxon>
        <taxon>Arthropoda</taxon>
        <taxon>Hexapoda</taxon>
        <taxon>Insecta</taxon>
        <taxon>Pterygota</taxon>
        <taxon>Neoptera</taxon>
        <taxon>Endopterygota</taxon>
        <taxon>Coleoptera</taxon>
        <taxon>Polyphaga</taxon>
        <taxon>Cucujiformia</taxon>
        <taxon>Coccinelloidea</taxon>
        <taxon>Coccinellidae</taxon>
        <taxon>Scymninae</taxon>
        <taxon>Scymnini</taxon>
        <taxon>Cryptolaemus</taxon>
    </lineage>
</organism>
<sequence>MHLFQKIYSAHLMRNIHSPIGSENGDSKSVLLAVFHMELSVVSIFISSNLTTFLIIYLLCRQSVSEIRQVHYYRKLDISVFVLMRQQKAAVVQGEPNHCKMLIG</sequence>
<dbReference type="Proteomes" id="UP001516400">
    <property type="component" value="Unassembled WGS sequence"/>
</dbReference>
<keyword evidence="1" id="KW-1133">Transmembrane helix</keyword>
<evidence type="ECO:0000313" key="2">
    <source>
        <dbReference type="EMBL" id="KAL3281574.1"/>
    </source>
</evidence>
<dbReference type="AlphaFoldDB" id="A0ABD2NSV3"/>
<keyword evidence="1" id="KW-0812">Transmembrane</keyword>
<name>A0ABD2NSV3_9CUCU</name>
<comment type="caution">
    <text evidence="2">The sequence shown here is derived from an EMBL/GenBank/DDBJ whole genome shotgun (WGS) entry which is preliminary data.</text>
</comment>
<accession>A0ABD2NSV3</accession>
<evidence type="ECO:0000256" key="1">
    <source>
        <dbReference type="SAM" id="Phobius"/>
    </source>
</evidence>
<keyword evidence="1" id="KW-0472">Membrane</keyword>
<proteinExistence type="predicted"/>
<keyword evidence="3" id="KW-1185">Reference proteome</keyword>
<evidence type="ECO:0000313" key="3">
    <source>
        <dbReference type="Proteomes" id="UP001516400"/>
    </source>
</evidence>
<dbReference type="EMBL" id="JABFTP020000144">
    <property type="protein sequence ID" value="KAL3281574.1"/>
    <property type="molecule type" value="Genomic_DNA"/>
</dbReference>
<reference evidence="2 3" key="1">
    <citation type="journal article" date="2021" name="BMC Biol.">
        <title>Horizontally acquired antibacterial genes associated with adaptive radiation of ladybird beetles.</title>
        <authorList>
            <person name="Li H.S."/>
            <person name="Tang X.F."/>
            <person name="Huang Y.H."/>
            <person name="Xu Z.Y."/>
            <person name="Chen M.L."/>
            <person name="Du X.Y."/>
            <person name="Qiu B.Y."/>
            <person name="Chen P.T."/>
            <person name="Zhang W."/>
            <person name="Slipinski A."/>
            <person name="Escalona H.E."/>
            <person name="Waterhouse R.M."/>
            <person name="Zwick A."/>
            <person name="Pang H."/>
        </authorList>
    </citation>
    <scope>NUCLEOTIDE SEQUENCE [LARGE SCALE GENOMIC DNA]</scope>
    <source>
        <strain evidence="2">SYSU2018</strain>
    </source>
</reference>
<gene>
    <name evidence="2" type="ORF">HHI36_004782</name>
</gene>